<dbReference type="Pfam" id="PF03459">
    <property type="entry name" value="TOBE"/>
    <property type="match status" value="2"/>
</dbReference>
<gene>
    <name evidence="4" type="ORF">QQ008_02030</name>
</gene>
<reference evidence="4" key="1">
    <citation type="submission" date="2023-06" db="EMBL/GenBank/DDBJ databases">
        <title>Genomic of Parafulvivirga corallium.</title>
        <authorList>
            <person name="Wang G."/>
        </authorList>
    </citation>
    <scope>NUCLEOTIDE SEQUENCE</scope>
    <source>
        <strain evidence="4">BMA10</strain>
    </source>
</reference>
<dbReference type="RefSeq" id="WP_346750138.1">
    <property type="nucleotide sequence ID" value="NZ_JAUJEA010000001.1"/>
</dbReference>
<dbReference type="Proteomes" id="UP001172082">
    <property type="component" value="Unassembled WGS sequence"/>
</dbReference>
<dbReference type="InterPro" id="IPR004606">
    <property type="entry name" value="Mop_domain"/>
</dbReference>
<comment type="caution">
    <text evidence="4">The sequence shown here is derived from an EMBL/GenBank/DDBJ whole genome shotgun (WGS) entry which is preliminary data.</text>
</comment>
<evidence type="ECO:0000313" key="4">
    <source>
        <dbReference type="EMBL" id="MDN5200111.1"/>
    </source>
</evidence>
<keyword evidence="5" id="KW-1185">Reference proteome</keyword>
<sequence length="132" mass="14386">MNILKGEITEIESQGNLSLVKIQVGQTVLKSIVIETPATSNYLTRGNPVNVLFKETEVVIGKDINGHISLQNQLLCTINAIEKGKLLSKLTLEYNSEKIISIITTGAVDQLSLQKGDTVMAMVKTNEIMLST</sequence>
<dbReference type="PROSITE" id="PS51866">
    <property type="entry name" value="MOP"/>
    <property type="match status" value="1"/>
</dbReference>
<feature type="domain" description="Mop" evidence="3">
    <location>
        <begin position="67"/>
        <end position="132"/>
    </location>
</feature>
<keyword evidence="1 2" id="KW-0500">Molybdenum</keyword>
<evidence type="ECO:0000256" key="2">
    <source>
        <dbReference type="PROSITE-ProRule" id="PRU01213"/>
    </source>
</evidence>
<proteinExistence type="predicted"/>
<dbReference type="InterPro" id="IPR005116">
    <property type="entry name" value="Transp-assoc_OB_typ1"/>
</dbReference>
<evidence type="ECO:0000313" key="5">
    <source>
        <dbReference type="Proteomes" id="UP001172082"/>
    </source>
</evidence>
<accession>A0ABT8KHB7</accession>
<dbReference type="SUPFAM" id="SSF50331">
    <property type="entry name" value="MOP-like"/>
    <property type="match status" value="1"/>
</dbReference>
<organism evidence="4 5">
    <name type="scientific">Splendidivirga corallicola</name>
    <dbReference type="NCBI Taxonomy" id="3051826"/>
    <lineage>
        <taxon>Bacteria</taxon>
        <taxon>Pseudomonadati</taxon>
        <taxon>Bacteroidota</taxon>
        <taxon>Cytophagia</taxon>
        <taxon>Cytophagales</taxon>
        <taxon>Splendidivirgaceae</taxon>
        <taxon>Splendidivirga</taxon>
    </lineage>
</organism>
<evidence type="ECO:0000256" key="1">
    <source>
        <dbReference type="ARBA" id="ARBA00022505"/>
    </source>
</evidence>
<dbReference type="EMBL" id="JAUJEA010000001">
    <property type="protein sequence ID" value="MDN5200111.1"/>
    <property type="molecule type" value="Genomic_DNA"/>
</dbReference>
<protein>
    <submittedName>
        <fullName evidence="4">TOBE domain-containing protein</fullName>
    </submittedName>
</protein>
<name>A0ABT8KHB7_9BACT</name>
<dbReference type="InterPro" id="IPR008995">
    <property type="entry name" value="Mo/tungstate-bd_C_term_dom"/>
</dbReference>
<dbReference type="Gene3D" id="2.40.50.100">
    <property type="match status" value="2"/>
</dbReference>
<evidence type="ECO:0000259" key="3">
    <source>
        <dbReference type="PROSITE" id="PS51866"/>
    </source>
</evidence>